<dbReference type="Proteomes" id="UP000186132">
    <property type="component" value="Unassembled WGS sequence"/>
</dbReference>
<dbReference type="AlphaFoldDB" id="A0A1M5MVK3"/>
<feature type="compositionally biased region" description="Low complexity" evidence="1">
    <location>
        <begin position="1"/>
        <end position="12"/>
    </location>
</feature>
<feature type="transmembrane region" description="Helical" evidence="2">
    <location>
        <begin position="120"/>
        <end position="138"/>
    </location>
</feature>
<name>A0A1M5MVK3_9ACTN</name>
<keyword evidence="4" id="KW-1185">Reference proteome</keyword>
<proteinExistence type="predicted"/>
<dbReference type="EMBL" id="FQVU01000003">
    <property type="protein sequence ID" value="SHG81245.1"/>
    <property type="molecule type" value="Genomic_DNA"/>
</dbReference>
<feature type="region of interest" description="Disordered" evidence="1">
    <location>
        <begin position="1"/>
        <end position="21"/>
    </location>
</feature>
<keyword evidence="2" id="KW-1133">Transmembrane helix</keyword>
<accession>A0A1M5MVK3</accession>
<keyword evidence="2" id="KW-0472">Membrane</keyword>
<evidence type="ECO:0000313" key="3">
    <source>
        <dbReference type="EMBL" id="SHG81245.1"/>
    </source>
</evidence>
<dbReference type="STRING" id="1206085.SAMN05443575_2840"/>
<evidence type="ECO:0008006" key="5">
    <source>
        <dbReference type="Google" id="ProtNLM"/>
    </source>
</evidence>
<organism evidence="3 4">
    <name type="scientific">Jatrophihabitans endophyticus</name>
    <dbReference type="NCBI Taxonomy" id="1206085"/>
    <lineage>
        <taxon>Bacteria</taxon>
        <taxon>Bacillati</taxon>
        <taxon>Actinomycetota</taxon>
        <taxon>Actinomycetes</taxon>
        <taxon>Jatrophihabitantales</taxon>
        <taxon>Jatrophihabitantaceae</taxon>
        <taxon>Jatrophihabitans</taxon>
    </lineage>
</organism>
<evidence type="ECO:0000256" key="2">
    <source>
        <dbReference type="SAM" id="Phobius"/>
    </source>
</evidence>
<keyword evidence="2" id="KW-0812">Transmembrane</keyword>
<sequence length="145" mass="14048">MRSPWRARAGRATPPPASGSALGSALGPVRLGLAAGRLVAPAAFVRALGADAGTARRVTWLTRMLGVRDLALAVGVTGTVRRGGDARGWLLAAGAADAVDAVVIARAASVGRLGGSVPGLVAVAGAGSAVAHVVAALAQGSSRAS</sequence>
<reference evidence="3 4" key="1">
    <citation type="submission" date="2016-11" db="EMBL/GenBank/DDBJ databases">
        <authorList>
            <person name="Jaros S."/>
            <person name="Januszkiewicz K."/>
            <person name="Wedrychowicz H."/>
        </authorList>
    </citation>
    <scope>NUCLEOTIDE SEQUENCE [LARGE SCALE GENOMIC DNA]</scope>
    <source>
        <strain evidence="3 4">DSM 45627</strain>
    </source>
</reference>
<gene>
    <name evidence="3" type="ORF">SAMN05443575_2840</name>
</gene>
<evidence type="ECO:0000313" key="4">
    <source>
        <dbReference type="Proteomes" id="UP000186132"/>
    </source>
</evidence>
<protein>
    <recommendedName>
        <fullName evidence="5">DUF4267 domain-containing protein</fullName>
    </recommendedName>
</protein>
<evidence type="ECO:0000256" key="1">
    <source>
        <dbReference type="SAM" id="MobiDB-lite"/>
    </source>
</evidence>